<dbReference type="AlphaFoldDB" id="A0A836IE51"/>
<sequence length="543" mass="59362">MSSVLFCGIPCSPPNAWELHRLSPVATSQEHHGTSLFSLEVCDLKFYADFYNDHHKCCWPRVVLDAHLGKSADEVLQPQSRSTASDKVAHQQPASLTGPGLADGALLSVYGRHVAEVMEQLYLTQAEKLPRAALARRALFHQGVPPVLRCQEQSDDFVYVLSGRLQLFHACTRTTSPSYPHLQARGSCCTHGTSADDVARDVFPLVLVMAPGDDCVAYIDAEPPSASEATQWRTQPLVLALESVKPVSLADPNGVGEKGEVWCAAYTPFTWICNPLGNQWASVKSATAVRRRPRRQQRDAAKSRYLRGPGEEAPAALEPLRLSFTVYASQYTCEDAKHRIVHSLASSNVYNLHVTKNMRFGLGGADLYKRVMLGVDEEALSQARGRRPAQLMRLLDEKVQVVDDPASKALESGEKPEISLGDEAAIRAVGSPSLKVPRLEGDDEPSATVADAERRCSHAIRAVTTYPIAQLCTQRPLEREWCRLPNCTTLASVLPQPTRGALSNSGWPLRVIRDSGESLTYAAELSSLATLQDLATALRSVLP</sequence>
<dbReference type="EMBL" id="JAFJZO010000035">
    <property type="protein sequence ID" value="KAG5492703.1"/>
    <property type="molecule type" value="Genomic_DNA"/>
</dbReference>
<feature type="region of interest" description="Disordered" evidence="1">
    <location>
        <begin position="288"/>
        <end position="309"/>
    </location>
</feature>
<name>A0A836IE51_9TRYP</name>
<dbReference type="KEGG" id="phet:94287407"/>
<organism evidence="2 3">
    <name type="scientific">Porcisia hertigi</name>
    <dbReference type="NCBI Taxonomy" id="2761500"/>
    <lineage>
        <taxon>Eukaryota</taxon>
        <taxon>Discoba</taxon>
        <taxon>Euglenozoa</taxon>
        <taxon>Kinetoplastea</taxon>
        <taxon>Metakinetoplastina</taxon>
        <taxon>Trypanosomatida</taxon>
        <taxon>Trypanosomatidae</taxon>
        <taxon>Leishmaniinae</taxon>
        <taxon>Porcisia</taxon>
    </lineage>
</organism>
<evidence type="ECO:0000313" key="2">
    <source>
        <dbReference type="EMBL" id="KAG5492703.1"/>
    </source>
</evidence>
<protein>
    <submittedName>
        <fullName evidence="2">Uncharacterized protein</fullName>
    </submittedName>
</protein>
<evidence type="ECO:0000313" key="3">
    <source>
        <dbReference type="Proteomes" id="UP000674318"/>
    </source>
</evidence>
<proteinExistence type="predicted"/>
<evidence type="ECO:0000256" key="1">
    <source>
        <dbReference type="SAM" id="MobiDB-lite"/>
    </source>
</evidence>
<dbReference type="OrthoDB" id="273074at2759"/>
<comment type="caution">
    <text evidence="2">The sequence shown here is derived from an EMBL/GenBank/DDBJ whole genome shotgun (WGS) entry which is preliminary data.</text>
</comment>
<keyword evidence="3" id="KW-1185">Reference proteome</keyword>
<gene>
    <name evidence="2" type="ORF">JKF63_01283</name>
</gene>
<feature type="region of interest" description="Disordered" evidence="1">
    <location>
        <begin position="75"/>
        <end position="96"/>
    </location>
</feature>
<accession>A0A836IE51</accession>
<reference evidence="2 3" key="1">
    <citation type="submission" date="2021-02" db="EMBL/GenBank/DDBJ databases">
        <title>Porcisia hertigi Genome sequencing and assembly.</title>
        <authorList>
            <person name="Almutairi H."/>
            <person name="Gatherer D."/>
        </authorList>
    </citation>
    <scope>NUCLEOTIDE SEQUENCE [LARGE SCALE GENOMIC DNA]</scope>
    <source>
        <strain evidence="2 3">C119</strain>
    </source>
</reference>
<dbReference type="RefSeq" id="XP_067753487.1">
    <property type="nucleotide sequence ID" value="XM_067897330.1"/>
</dbReference>
<dbReference type="Proteomes" id="UP000674318">
    <property type="component" value="Chromosome 35"/>
</dbReference>
<dbReference type="GeneID" id="94287407"/>